<reference evidence="3 4" key="1">
    <citation type="submission" date="2019-02" db="EMBL/GenBank/DDBJ databases">
        <title>Deep-cultivation of Planctomycetes and their phenomic and genomic characterization uncovers novel biology.</title>
        <authorList>
            <person name="Wiegand S."/>
            <person name="Jogler M."/>
            <person name="Boedeker C."/>
            <person name="Pinto D."/>
            <person name="Vollmers J."/>
            <person name="Rivas-Marin E."/>
            <person name="Kohn T."/>
            <person name="Peeters S.H."/>
            <person name="Heuer A."/>
            <person name="Rast P."/>
            <person name="Oberbeckmann S."/>
            <person name="Bunk B."/>
            <person name="Jeske O."/>
            <person name="Meyerdierks A."/>
            <person name="Storesund J.E."/>
            <person name="Kallscheuer N."/>
            <person name="Luecker S."/>
            <person name="Lage O.M."/>
            <person name="Pohl T."/>
            <person name="Merkel B.J."/>
            <person name="Hornburger P."/>
            <person name="Mueller R.-W."/>
            <person name="Bruemmer F."/>
            <person name="Labrenz M."/>
            <person name="Spormann A.M."/>
            <person name="Op den Camp H."/>
            <person name="Overmann J."/>
            <person name="Amann R."/>
            <person name="Jetten M.S.M."/>
            <person name="Mascher T."/>
            <person name="Medema M.H."/>
            <person name="Devos D.P."/>
            <person name="Kaster A.-K."/>
            <person name="Ovreas L."/>
            <person name="Rohde M."/>
            <person name="Galperin M.Y."/>
            <person name="Jogler C."/>
        </authorList>
    </citation>
    <scope>NUCLEOTIDE SEQUENCE [LARGE SCALE GENOMIC DNA]</scope>
    <source>
        <strain evidence="3 4">Mal33</strain>
    </source>
</reference>
<name>A0A518IPR3_9BACT</name>
<feature type="domain" description="Acetyl xylan esterase" evidence="2">
    <location>
        <begin position="230"/>
        <end position="277"/>
    </location>
</feature>
<dbReference type="EMBL" id="CP036318">
    <property type="protein sequence ID" value="QDV55086.1"/>
    <property type="molecule type" value="Genomic_DNA"/>
</dbReference>
<keyword evidence="4" id="KW-1185">Reference proteome</keyword>
<evidence type="ECO:0000313" key="3">
    <source>
        <dbReference type="EMBL" id="QDV55086.1"/>
    </source>
</evidence>
<dbReference type="Proteomes" id="UP000316770">
    <property type="component" value="Chromosome"/>
</dbReference>
<dbReference type="Gene3D" id="3.40.50.1820">
    <property type="entry name" value="alpha/beta hydrolase"/>
    <property type="match status" value="2"/>
</dbReference>
<accession>A0A518IPR3</accession>
<feature type="signal peptide" evidence="1">
    <location>
        <begin position="1"/>
        <end position="24"/>
    </location>
</feature>
<dbReference type="PANTHER" id="PTHR22946">
    <property type="entry name" value="DIENELACTONE HYDROLASE DOMAIN-CONTAINING PROTEIN-RELATED"/>
    <property type="match status" value="1"/>
</dbReference>
<organism evidence="3 4">
    <name type="scientific">Rosistilla oblonga</name>
    <dbReference type="NCBI Taxonomy" id="2527990"/>
    <lineage>
        <taxon>Bacteria</taxon>
        <taxon>Pseudomonadati</taxon>
        <taxon>Planctomycetota</taxon>
        <taxon>Planctomycetia</taxon>
        <taxon>Pirellulales</taxon>
        <taxon>Pirellulaceae</taxon>
        <taxon>Rosistilla</taxon>
    </lineage>
</organism>
<dbReference type="InterPro" id="IPR050261">
    <property type="entry name" value="FrsA_esterase"/>
</dbReference>
<gene>
    <name evidence="3" type="ORF">Mal33_10550</name>
</gene>
<feature type="chain" id="PRO_5021807542" evidence="1">
    <location>
        <begin position="25"/>
        <end position="708"/>
    </location>
</feature>
<evidence type="ECO:0000313" key="4">
    <source>
        <dbReference type="Proteomes" id="UP000316770"/>
    </source>
</evidence>
<dbReference type="Pfam" id="PF05448">
    <property type="entry name" value="AXE1"/>
    <property type="match status" value="1"/>
</dbReference>
<evidence type="ECO:0000259" key="2">
    <source>
        <dbReference type="Pfam" id="PF05448"/>
    </source>
</evidence>
<dbReference type="AlphaFoldDB" id="A0A518IPR3"/>
<sequence precursor="true">MEPRRFVACLFALSLLVMSHQVVGQSTASELTTLDSHFPMQVPADKQAIEAQNEHVRTMLRLANGLIPMPELAEPSPVIYGRREMDGYSIEKIYFESLPGFYVTGNLYRPAKAADKAPIVLSAHGHWTDGRFYDAGDKAARAAIAMGAERFESAAHNVIQARCVQFARMGCVVLNWDMVGHADSQQISIDRIHGFRTQAAEIENTTDGWLLFSPQAESHLQSPMGLQTINTLQAVRVAQMLPGVDTSRIAMTGASGGGTQTFVAAAIQPAITAAFPAVMVSTGMQGGCTCENACYLRIDGGNIHIASCIAPRWLGMTAADDWTRTMPTDGFPELQRVYELFGAKNRVSLAPAIHFKHNYNHVSRVACYSMLNKAFGLGLQEPILESDFQRLTAEELTVWDDQHPAPPAGLDFERKLLKAWHQSTQRKLQQTLAVADDKGAGFRDVAGPAVEAMVGYGADEAVAKAEFDLASKQEDNGSLVMTGELTSAGEADKLPVYFNYPDQWNGNVTLVADVGGIAAVEKRLADPESEYAKLLASGTCIATCDLPAAEGDDEGTKQKLVRQDRLAACFTYGYNRALLLRRAKSLLTLAQFMRNHERTPKQIQMDGLGEAGPIVAVAGAVAGPLVDGCRIDRGDFRFQDVANIADANFVPGGARYLDLPGILALHAPRPLEVNGGAKGTFDATEAQYEKMGALGSLKIAEHKSADSQ</sequence>
<evidence type="ECO:0000256" key="1">
    <source>
        <dbReference type="SAM" id="SignalP"/>
    </source>
</evidence>
<dbReference type="InterPro" id="IPR029058">
    <property type="entry name" value="AB_hydrolase_fold"/>
</dbReference>
<dbReference type="InterPro" id="IPR008391">
    <property type="entry name" value="AXE1_dom"/>
</dbReference>
<keyword evidence="1" id="KW-0732">Signal</keyword>
<proteinExistence type="predicted"/>
<dbReference type="PANTHER" id="PTHR22946:SF8">
    <property type="entry name" value="ACETYL XYLAN ESTERASE DOMAIN-CONTAINING PROTEIN"/>
    <property type="match status" value="1"/>
</dbReference>
<dbReference type="SUPFAM" id="SSF53474">
    <property type="entry name" value="alpha/beta-Hydrolases"/>
    <property type="match status" value="1"/>
</dbReference>
<protein>
    <submittedName>
        <fullName evidence="3">Acetyl xylan esterase (AXE1)</fullName>
    </submittedName>
</protein>